<evidence type="ECO:0000313" key="1">
    <source>
        <dbReference type="EMBL" id="ACT51759.1"/>
    </source>
</evidence>
<dbReference type="STRING" id="582744.Msip34_2522"/>
<dbReference type="CDD" id="cd04645">
    <property type="entry name" value="LbH_gamma_CA_like"/>
    <property type="match status" value="1"/>
</dbReference>
<dbReference type="HOGENOM" id="CLU_064827_7_0_4"/>
<accession>C6XAY9</accession>
<reference evidence="2" key="1">
    <citation type="submission" date="2009-07" db="EMBL/GenBank/DDBJ databases">
        <title>Complete sequence of chromosome of Methylovorus sp. SIP3-4.</title>
        <authorList>
            <person name="Lucas S."/>
            <person name="Copeland A."/>
            <person name="Lapidus A."/>
            <person name="Glavina del Rio T."/>
            <person name="Tice H."/>
            <person name="Bruce D."/>
            <person name="Goodwin L."/>
            <person name="Pitluck S."/>
            <person name="Clum A."/>
            <person name="Larimer F."/>
            <person name="Land M."/>
            <person name="Hauser L."/>
            <person name="Kyrpides N."/>
            <person name="Mikhailova N."/>
            <person name="Kayluzhnaya M."/>
            <person name="Chistoserdova L."/>
        </authorList>
    </citation>
    <scope>NUCLEOTIDE SEQUENCE [LARGE SCALE GENOMIC DNA]</scope>
    <source>
        <strain evidence="2">SIP3-4</strain>
    </source>
</reference>
<dbReference type="Proteomes" id="UP000002743">
    <property type="component" value="Chromosome"/>
</dbReference>
<dbReference type="SUPFAM" id="SSF51161">
    <property type="entry name" value="Trimeric LpxA-like enzymes"/>
    <property type="match status" value="1"/>
</dbReference>
<keyword evidence="2" id="KW-1185">Reference proteome</keyword>
<protein>
    <submittedName>
        <fullName evidence="1">Transferase hexapeptide repeat containing protein</fullName>
    </submittedName>
</protein>
<dbReference type="InterPro" id="IPR001451">
    <property type="entry name" value="Hexapep"/>
</dbReference>
<dbReference type="InterPro" id="IPR011004">
    <property type="entry name" value="Trimer_LpxA-like_sf"/>
</dbReference>
<organism evidence="1 2">
    <name type="scientific">Methylovorus glucosotrophus (strain SIP3-4)</name>
    <dbReference type="NCBI Taxonomy" id="582744"/>
    <lineage>
        <taxon>Bacteria</taxon>
        <taxon>Pseudomonadati</taxon>
        <taxon>Pseudomonadota</taxon>
        <taxon>Betaproteobacteria</taxon>
        <taxon>Nitrosomonadales</taxon>
        <taxon>Methylophilaceae</taxon>
        <taxon>Methylovorus</taxon>
    </lineage>
</organism>
<dbReference type="PANTHER" id="PTHR13061">
    <property type="entry name" value="DYNACTIN SUBUNIT P25"/>
    <property type="match status" value="1"/>
</dbReference>
<dbReference type="Pfam" id="PF14602">
    <property type="entry name" value="Hexapep_2"/>
    <property type="match status" value="1"/>
</dbReference>
<dbReference type="Gene3D" id="2.160.10.10">
    <property type="entry name" value="Hexapeptide repeat proteins"/>
    <property type="match status" value="1"/>
</dbReference>
<dbReference type="KEGG" id="mei:Msip34_2522"/>
<keyword evidence="1" id="KW-0808">Transferase</keyword>
<name>C6XAY9_METGS</name>
<dbReference type="eggNOG" id="COG0663">
    <property type="taxonomic scope" value="Bacteria"/>
</dbReference>
<reference evidence="1 2" key="2">
    <citation type="journal article" date="2011" name="J. Bacteriol.">
        <title>Genomes of three methylotrophs from a single niche uncover genetic and metabolic divergence of Methylophilaceae.</title>
        <authorList>
            <person name="Lapidus A."/>
            <person name="Clum A."/>
            <person name="Labutti K."/>
            <person name="Kaluzhnaya M.G."/>
            <person name="Lim S."/>
            <person name="Beck D.A."/>
            <person name="Glavina Del Rio T."/>
            <person name="Nolan M."/>
            <person name="Mavromatis K."/>
            <person name="Huntemann M."/>
            <person name="Lucas S."/>
            <person name="Lidstrom M.E."/>
            <person name="Ivanova N."/>
            <person name="Chistoserdova L."/>
        </authorList>
    </citation>
    <scope>NUCLEOTIDE SEQUENCE [LARGE SCALE GENOMIC DNA]</scope>
    <source>
        <strain evidence="1 2">SIP3-4</strain>
    </source>
</reference>
<dbReference type="OrthoDB" id="9803036at2"/>
<dbReference type="InterPro" id="IPR050484">
    <property type="entry name" value="Transf_Hexapept/Carb_Anhydrase"/>
</dbReference>
<dbReference type="GO" id="GO:0016740">
    <property type="term" value="F:transferase activity"/>
    <property type="evidence" value="ECO:0007669"/>
    <property type="project" value="UniProtKB-KW"/>
</dbReference>
<dbReference type="PANTHER" id="PTHR13061:SF56">
    <property type="entry name" value="PROTEIN YRDA"/>
    <property type="match status" value="1"/>
</dbReference>
<dbReference type="RefSeq" id="WP_015831009.1">
    <property type="nucleotide sequence ID" value="NC_012969.1"/>
</dbReference>
<sequence length="187" mass="20366">MPYLDNNMSISAFQSHFPEFGSRVFVHDAATIIGQVSLGDDASVWPGVVIRGDVNFIRIGHGTNIQDLSMLHVSHQSSWDPPGAPLIIGNHVTVGHSVILHGCTLEDECLIGMGSIVMDKVVVQKHVLLGAGSLVPEGKVLESGYLYIGRPAKKVRALTEAEIAHFSYSAQHYMRLKDRYLHPDATA</sequence>
<dbReference type="EMBL" id="CP001674">
    <property type="protein sequence ID" value="ACT51759.1"/>
    <property type="molecule type" value="Genomic_DNA"/>
</dbReference>
<dbReference type="InterPro" id="IPR047324">
    <property type="entry name" value="LbH_gamma_CA-like"/>
</dbReference>
<dbReference type="AlphaFoldDB" id="C6XAY9"/>
<gene>
    <name evidence="1" type="ordered locus">Msip34_2522</name>
</gene>
<proteinExistence type="predicted"/>
<evidence type="ECO:0000313" key="2">
    <source>
        <dbReference type="Proteomes" id="UP000002743"/>
    </source>
</evidence>